<keyword evidence="1" id="KW-1133">Transmembrane helix</keyword>
<evidence type="ECO:0000313" key="2">
    <source>
        <dbReference type="EMBL" id="AIF01234.1"/>
    </source>
</evidence>
<reference evidence="2" key="1">
    <citation type="journal article" date="2014" name="Genome Biol. Evol.">
        <title>Pangenome evidence for extensive interdomain horizontal transfer affecting lineage core and shell genes in uncultured planktonic thaumarchaeota and euryarchaeota.</title>
        <authorList>
            <person name="Deschamps P."/>
            <person name="Zivanovic Y."/>
            <person name="Moreira D."/>
            <person name="Rodriguez-Valera F."/>
            <person name="Lopez-Garcia P."/>
        </authorList>
    </citation>
    <scope>NUCLEOTIDE SEQUENCE</scope>
</reference>
<evidence type="ECO:0008006" key="3">
    <source>
        <dbReference type="Google" id="ProtNLM"/>
    </source>
</evidence>
<dbReference type="NCBIfam" id="NF041770">
    <property type="entry name" value="CFI_box_CTERM"/>
    <property type="match status" value="1"/>
</dbReference>
<organism evidence="2">
    <name type="scientific">uncultured marine thaumarchaeote KM3_144_G01</name>
    <dbReference type="NCBI Taxonomy" id="1456010"/>
    <lineage>
        <taxon>Archaea</taxon>
        <taxon>Nitrososphaerota</taxon>
        <taxon>environmental samples</taxon>
    </lineage>
</organism>
<name>A0A075GC78_9ARCH</name>
<proteinExistence type="predicted"/>
<protein>
    <recommendedName>
        <fullName evidence="3">Peptidyl-prolyl isomerase</fullName>
    </recommendedName>
</protein>
<keyword evidence="1" id="KW-0472">Membrane</keyword>
<feature type="transmembrane region" description="Helical" evidence="1">
    <location>
        <begin position="223"/>
        <end position="247"/>
    </location>
</feature>
<dbReference type="AlphaFoldDB" id="A0A075GC78"/>
<dbReference type="EMBL" id="KF900615">
    <property type="protein sequence ID" value="AIF01234.1"/>
    <property type="molecule type" value="Genomic_DNA"/>
</dbReference>
<accession>A0A075GC78</accession>
<sequence length="253" mass="27385">MLSGFVKDYDGEFGLTIMIVNVQGNVVHVAQPTPNSDGNYSSVTIASGMIKLVGEYIVKVNYGPQSNQTIFEFVGGEGSIPSAAPQEAPEPVVETVVEPEPEPVMEASEPVCGKGTVLKDGLCVVEENERGGGCLIATAAYGSEMAPQIQFLREIRDNTVLQTESGTSFMTGFNQFYYSFSPVIADYERENPAFKETVKLALTPMLTSLAILNYVDIDSEAEMLGYGIGIILLNIGMYFVAPAIIIMKIKNRK</sequence>
<evidence type="ECO:0000256" key="1">
    <source>
        <dbReference type="SAM" id="Phobius"/>
    </source>
</evidence>
<keyword evidence="1" id="KW-0812">Transmembrane</keyword>
<dbReference type="InterPro" id="IPR049886">
    <property type="entry name" value="CFI_box_CTERM_dom"/>
</dbReference>